<dbReference type="Proteomes" id="UP001500653">
    <property type="component" value="Unassembled WGS sequence"/>
</dbReference>
<dbReference type="Gene3D" id="3.30.70.270">
    <property type="match status" value="1"/>
</dbReference>
<evidence type="ECO:0000313" key="4">
    <source>
        <dbReference type="Proteomes" id="UP001500653"/>
    </source>
</evidence>
<feature type="region of interest" description="Disordered" evidence="1">
    <location>
        <begin position="216"/>
        <end position="239"/>
    </location>
</feature>
<dbReference type="InterPro" id="IPR043128">
    <property type="entry name" value="Rev_trsase/Diguanyl_cyclase"/>
</dbReference>
<feature type="domain" description="GGDEF" evidence="2">
    <location>
        <begin position="91"/>
        <end position="221"/>
    </location>
</feature>
<evidence type="ECO:0000256" key="1">
    <source>
        <dbReference type="SAM" id="MobiDB-lite"/>
    </source>
</evidence>
<keyword evidence="4" id="KW-1185">Reference proteome</keyword>
<dbReference type="SMART" id="SM00267">
    <property type="entry name" value="GGDEF"/>
    <property type="match status" value="1"/>
</dbReference>
<dbReference type="CDD" id="cd01949">
    <property type="entry name" value="GGDEF"/>
    <property type="match status" value="1"/>
</dbReference>
<dbReference type="Pfam" id="PF00990">
    <property type="entry name" value="GGDEF"/>
    <property type="match status" value="1"/>
</dbReference>
<sequence length="239" mass="26702">MVTPAEPVFDTAALVAAHESLADAFAEQGDWRSAYEHLRSALGHAQSLPVAARIPEQYRREVEQLRYESLTDELTGVYNRRYLDRTLPWLEPVAVALVDLDEFKGVNDRFGHEVGDRVLRQVARILRRSLPQGGFCARYGGEEFVLVVPETSPRTVAAIVERARMRVEQFPWRTVRQGLAVTISVGVSPADGDADIRLRIADELLYQAKRRGRNSVACDHGPESGVMRTLSGGTPRRHS</sequence>
<dbReference type="PANTHER" id="PTHR45138">
    <property type="entry name" value="REGULATORY COMPONENTS OF SENSORY TRANSDUCTION SYSTEM"/>
    <property type="match status" value="1"/>
</dbReference>
<evidence type="ECO:0000313" key="3">
    <source>
        <dbReference type="EMBL" id="GAA1242089.1"/>
    </source>
</evidence>
<protein>
    <submittedName>
        <fullName evidence="3">GGDEF domain-containing protein</fullName>
    </submittedName>
</protein>
<comment type="caution">
    <text evidence="3">The sequence shown here is derived from an EMBL/GenBank/DDBJ whole genome shotgun (WGS) entry which is preliminary data.</text>
</comment>
<dbReference type="PROSITE" id="PS50887">
    <property type="entry name" value="GGDEF"/>
    <property type="match status" value="1"/>
</dbReference>
<organism evidence="3 4">
    <name type="scientific">Prauserella halophila</name>
    <dbReference type="NCBI Taxonomy" id="185641"/>
    <lineage>
        <taxon>Bacteria</taxon>
        <taxon>Bacillati</taxon>
        <taxon>Actinomycetota</taxon>
        <taxon>Actinomycetes</taxon>
        <taxon>Pseudonocardiales</taxon>
        <taxon>Pseudonocardiaceae</taxon>
        <taxon>Prauserella</taxon>
    </lineage>
</organism>
<dbReference type="NCBIfam" id="TIGR00254">
    <property type="entry name" value="GGDEF"/>
    <property type="match status" value="1"/>
</dbReference>
<dbReference type="PANTHER" id="PTHR45138:SF9">
    <property type="entry name" value="DIGUANYLATE CYCLASE DGCM-RELATED"/>
    <property type="match status" value="1"/>
</dbReference>
<evidence type="ECO:0000259" key="2">
    <source>
        <dbReference type="PROSITE" id="PS50887"/>
    </source>
</evidence>
<gene>
    <name evidence="3" type="ORF">GCM10009676_29150</name>
</gene>
<dbReference type="InterPro" id="IPR029787">
    <property type="entry name" value="Nucleotide_cyclase"/>
</dbReference>
<accession>A0ABN1WC87</accession>
<dbReference type="SUPFAM" id="SSF55073">
    <property type="entry name" value="Nucleotide cyclase"/>
    <property type="match status" value="1"/>
</dbReference>
<reference evidence="3 4" key="1">
    <citation type="journal article" date="2019" name="Int. J. Syst. Evol. Microbiol.">
        <title>The Global Catalogue of Microorganisms (GCM) 10K type strain sequencing project: providing services to taxonomists for standard genome sequencing and annotation.</title>
        <authorList>
            <consortium name="The Broad Institute Genomics Platform"/>
            <consortium name="The Broad Institute Genome Sequencing Center for Infectious Disease"/>
            <person name="Wu L."/>
            <person name="Ma J."/>
        </authorList>
    </citation>
    <scope>NUCLEOTIDE SEQUENCE [LARGE SCALE GENOMIC DNA]</scope>
    <source>
        <strain evidence="3 4">JCM 13023</strain>
    </source>
</reference>
<dbReference type="InterPro" id="IPR050469">
    <property type="entry name" value="Diguanylate_Cyclase"/>
</dbReference>
<proteinExistence type="predicted"/>
<dbReference type="InterPro" id="IPR000160">
    <property type="entry name" value="GGDEF_dom"/>
</dbReference>
<name>A0ABN1WC87_9PSEU</name>
<dbReference type="EMBL" id="BAAALN010000007">
    <property type="protein sequence ID" value="GAA1242089.1"/>
    <property type="molecule type" value="Genomic_DNA"/>
</dbReference>